<evidence type="ECO:0000313" key="2">
    <source>
        <dbReference type="Proteomes" id="UP000426027"/>
    </source>
</evidence>
<dbReference type="AlphaFoldDB" id="A0A6I6GLZ3"/>
<evidence type="ECO:0000313" key="1">
    <source>
        <dbReference type="EMBL" id="QGW29505.1"/>
    </source>
</evidence>
<proteinExistence type="predicted"/>
<gene>
    <name evidence="1" type="ORF">GLV81_16560</name>
</gene>
<organism evidence="1 2">
    <name type="scientific">Phnomibacter ginsenosidimutans</name>
    <dbReference type="NCBI Taxonomy" id="2676868"/>
    <lineage>
        <taxon>Bacteria</taxon>
        <taxon>Pseudomonadati</taxon>
        <taxon>Bacteroidota</taxon>
        <taxon>Chitinophagia</taxon>
        <taxon>Chitinophagales</taxon>
        <taxon>Chitinophagaceae</taxon>
        <taxon>Phnomibacter</taxon>
    </lineage>
</organism>
<accession>A0A6I6GLZ3</accession>
<name>A0A6I6GLZ3_9BACT</name>
<reference evidence="1 2" key="1">
    <citation type="submission" date="2019-11" db="EMBL/GenBank/DDBJ databases">
        <authorList>
            <person name="Im W.T."/>
        </authorList>
    </citation>
    <scope>NUCLEOTIDE SEQUENCE [LARGE SCALE GENOMIC DNA]</scope>
    <source>
        <strain evidence="1 2">SB-02</strain>
    </source>
</reference>
<dbReference type="EMBL" id="CP046566">
    <property type="protein sequence ID" value="QGW29505.1"/>
    <property type="molecule type" value="Genomic_DNA"/>
</dbReference>
<dbReference type="Proteomes" id="UP000426027">
    <property type="component" value="Chromosome"/>
</dbReference>
<sequence length="314" mass="34021">MAQNVGIGTSSPQKKLHVVSADSIALQIQGADLSSSTAAVGISLRPTNNVSFEWMALRGRDDAFVINSARLYLNRKYNNEIRTVMFVDELGQVGIGGTEANLPNTGLAKLNILQNGLTADGIYLEAPYPYNGLLIRGLSSSLYPNPSAQSISAIRFDYNQSPNSRITMENTFQPTTPRMNIEIYNPATYDYEKAFTISTTYASVTKTLYVDKSLTVTGPIYANGSIFAGVTRPFVDVDMPTNYIAEIFCACPNGLKAIGGGGGHRDYNTAAQDIKINYSGPDPGNDSRWKVIATNTNTTQLRAVRVYAICAAIQ</sequence>
<keyword evidence="2" id="KW-1185">Reference proteome</keyword>
<dbReference type="KEGG" id="fls:GLV81_16560"/>
<dbReference type="RefSeq" id="WP_157479857.1">
    <property type="nucleotide sequence ID" value="NZ_CP046566.1"/>
</dbReference>
<protein>
    <submittedName>
        <fullName evidence="1">Uncharacterized protein</fullName>
    </submittedName>
</protein>